<feature type="domain" description="DUF4136" evidence="2">
    <location>
        <begin position="35"/>
        <end position="200"/>
    </location>
</feature>
<dbReference type="InterPro" id="IPR025411">
    <property type="entry name" value="DUF4136"/>
</dbReference>
<accession>A0A853FBH4</accession>
<evidence type="ECO:0000313" key="4">
    <source>
        <dbReference type="Proteomes" id="UP000580517"/>
    </source>
</evidence>
<dbReference type="RefSeq" id="WP_129969018.1">
    <property type="nucleotide sequence ID" value="NZ_JACCEW010000002.1"/>
</dbReference>
<reference evidence="3 4" key="1">
    <citation type="submission" date="2020-07" db="EMBL/GenBank/DDBJ databases">
        <title>Taxonomic revisions and descriptions of new bacterial species based on genomic comparisons in the high-G+C-content subgroup of the family Alcaligenaceae.</title>
        <authorList>
            <person name="Szabo A."/>
            <person name="Felfoldi T."/>
        </authorList>
    </citation>
    <scope>NUCLEOTIDE SEQUENCE [LARGE SCALE GENOMIC DNA]</scope>
    <source>
        <strain evidence="3 4">DSM 25264</strain>
    </source>
</reference>
<sequence length="214" mass="23455">MPISKGRFATFMRFWFALAAITLVTGCASTLSARVTSFQKWPADSQGATYAIVTAAGQENNLEFQSIADMVRANIGPIGLVEAPSASASRFAVHIQYDNPTSRTYVQRYADPYLYDGWGFGPAFGWYGGYRSWGGAIYFPPPVATVPVVVYKNTLTVVIDDKSQGGKEVYRSSAINVSTDDNLLQAMPYLARAVFDGFPGNNGQVREVEYERGR</sequence>
<dbReference type="PROSITE" id="PS51257">
    <property type="entry name" value="PROKAR_LIPOPROTEIN"/>
    <property type="match status" value="1"/>
</dbReference>
<dbReference type="Pfam" id="PF13590">
    <property type="entry name" value="DUF4136"/>
    <property type="match status" value="1"/>
</dbReference>
<dbReference type="EMBL" id="JACCEW010000002">
    <property type="protein sequence ID" value="NYT37118.1"/>
    <property type="molecule type" value="Genomic_DNA"/>
</dbReference>
<evidence type="ECO:0000259" key="2">
    <source>
        <dbReference type="Pfam" id="PF13590"/>
    </source>
</evidence>
<dbReference type="Proteomes" id="UP000580517">
    <property type="component" value="Unassembled WGS sequence"/>
</dbReference>
<comment type="caution">
    <text evidence="3">The sequence shown here is derived from an EMBL/GenBank/DDBJ whole genome shotgun (WGS) entry which is preliminary data.</text>
</comment>
<keyword evidence="4" id="KW-1185">Reference proteome</keyword>
<organism evidence="3 4">
    <name type="scientific">Allopusillimonas soli</name>
    <dbReference type="NCBI Taxonomy" id="659016"/>
    <lineage>
        <taxon>Bacteria</taxon>
        <taxon>Pseudomonadati</taxon>
        <taxon>Pseudomonadota</taxon>
        <taxon>Betaproteobacteria</taxon>
        <taxon>Burkholderiales</taxon>
        <taxon>Alcaligenaceae</taxon>
        <taxon>Allopusillimonas</taxon>
    </lineage>
</organism>
<evidence type="ECO:0000256" key="1">
    <source>
        <dbReference type="SAM" id="SignalP"/>
    </source>
</evidence>
<proteinExistence type="predicted"/>
<evidence type="ECO:0000313" key="3">
    <source>
        <dbReference type="EMBL" id="NYT37118.1"/>
    </source>
</evidence>
<keyword evidence="1" id="KW-0732">Signal</keyword>
<dbReference type="AlphaFoldDB" id="A0A853FBH4"/>
<protein>
    <submittedName>
        <fullName evidence="3">DUF4136 domain-containing protein</fullName>
    </submittedName>
</protein>
<gene>
    <name evidence="3" type="ORF">H0A68_09555</name>
</gene>
<feature type="chain" id="PRO_5032588476" evidence="1">
    <location>
        <begin position="20"/>
        <end position="214"/>
    </location>
</feature>
<dbReference type="OrthoDB" id="8940851at2"/>
<feature type="signal peptide" evidence="1">
    <location>
        <begin position="1"/>
        <end position="19"/>
    </location>
</feature>
<name>A0A853FBH4_9BURK</name>